<sequence length="53" mass="6197">MEGRSKRKESHKLEHGVDTSTVIFVPLTERATISIRNYNNYNYVCYAFETLLT</sequence>
<dbReference type="AlphaFoldDB" id="A0A9N9B6I0"/>
<evidence type="ECO:0000313" key="2">
    <source>
        <dbReference type="Proteomes" id="UP000789706"/>
    </source>
</evidence>
<accession>A0A9N9B6I0</accession>
<keyword evidence="2" id="KW-1185">Reference proteome</keyword>
<gene>
    <name evidence="1" type="ORF">DEBURN_LOCUS7204</name>
</gene>
<proteinExistence type="predicted"/>
<dbReference type="Proteomes" id="UP000789706">
    <property type="component" value="Unassembled WGS sequence"/>
</dbReference>
<comment type="caution">
    <text evidence="1">The sequence shown here is derived from an EMBL/GenBank/DDBJ whole genome shotgun (WGS) entry which is preliminary data.</text>
</comment>
<feature type="non-terminal residue" evidence="1">
    <location>
        <position position="53"/>
    </location>
</feature>
<organism evidence="1 2">
    <name type="scientific">Diversispora eburnea</name>
    <dbReference type="NCBI Taxonomy" id="1213867"/>
    <lineage>
        <taxon>Eukaryota</taxon>
        <taxon>Fungi</taxon>
        <taxon>Fungi incertae sedis</taxon>
        <taxon>Mucoromycota</taxon>
        <taxon>Glomeromycotina</taxon>
        <taxon>Glomeromycetes</taxon>
        <taxon>Diversisporales</taxon>
        <taxon>Diversisporaceae</taxon>
        <taxon>Diversispora</taxon>
    </lineage>
</organism>
<reference evidence="1" key="1">
    <citation type="submission" date="2021-06" db="EMBL/GenBank/DDBJ databases">
        <authorList>
            <person name="Kallberg Y."/>
            <person name="Tangrot J."/>
            <person name="Rosling A."/>
        </authorList>
    </citation>
    <scope>NUCLEOTIDE SEQUENCE</scope>
    <source>
        <strain evidence="1">AZ414A</strain>
    </source>
</reference>
<protein>
    <submittedName>
        <fullName evidence="1">7440_t:CDS:1</fullName>
    </submittedName>
</protein>
<name>A0A9N9B6I0_9GLOM</name>
<evidence type="ECO:0000313" key="1">
    <source>
        <dbReference type="EMBL" id="CAG8553155.1"/>
    </source>
</evidence>
<dbReference type="EMBL" id="CAJVPK010000835">
    <property type="protein sequence ID" value="CAG8553155.1"/>
    <property type="molecule type" value="Genomic_DNA"/>
</dbReference>